<dbReference type="Proteomes" id="UP001217089">
    <property type="component" value="Unassembled WGS sequence"/>
</dbReference>
<protein>
    <submittedName>
        <fullName evidence="6">Uncharacterized protein</fullName>
    </submittedName>
</protein>
<gene>
    <name evidence="6" type="ORF">KUTeg_014332</name>
</gene>
<feature type="transmembrane region" description="Helical" evidence="5">
    <location>
        <begin position="111"/>
        <end position="132"/>
    </location>
</feature>
<dbReference type="EMBL" id="JARBDR010000657">
    <property type="protein sequence ID" value="KAJ8309458.1"/>
    <property type="molecule type" value="Genomic_DNA"/>
</dbReference>
<keyword evidence="3 5" id="KW-1133">Transmembrane helix</keyword>
<feature type="transmembrane region" description="Helical" evidence="5">
    <location>
        <begin position="7"/>
        <end position="30"/>
    </location>
</feature>
<dbReference type="PANTHER" id="PTHR10671:SF108">
    <property type="entry name" value="CLAUDIN FAMILY PROTEIN-RELATED"/>
    <property type="match status" value="1"/>
</dbReference>
<evidence type="ECO:0000256" key="1">
    <source>
        <dbReference type="ARBA" id="ARBA00004141"/>
    </source>
</evidence>
<feature type="transmembrane region" description="Helical" evidence="5">
    <location>
        <begin position="144"/>
        <end position="167"/>
    </location>
</feature>
<proteinExistence type="predicted"/>
<dbReference type="PANTHER" id="PTHR10671">
    <property type="entry name" value="EPITHELIAL MEMBRANE PROTEIN-RELATED"/>
    <property type="match status" value="1"/>
</dbReference>
<keyword evidence="4 5" id="KW-0472">Membrane</keyword>
<comment type="subcellular location">
    <subcellularLocation>
        <location evidence="1">Membrane</location>
        <topology evidence="1">Multi-pass membrane protein</topology>
    </subcellularLocation>
</comment>
<organism evidence="6 7">
    <name type="scientific">Tegillarca granosa</name>
    <name type="common">Malaysian cockle</name>
    <name type="synonym">Anadara granosa</name>
    <dbReference type="NCBI Taxonomy" id="220873"/>
    <lineage>
        <taxon>Eukaryota</taxon>
        <taxon>Metazoa</taxon>
        <taxon>Spiralia</taxon>
        <taxon>Lophotrochozoa</taxon>
        <taxon>Mollusca</taxon>
        <taxon>Bivalvia</taxon>
        <taxon>Autobranchia</taxon>
        <taxon>Pteriomorphia</taxon>
        <taxon>Arcoida</taxon>
        <taxon>Arcoidea</taxon>
        <taxon>Arcidae</taxon>
        <taxon>Tegillarca</taxon>
    </lineage>
</organism>
<evidence type="ECO:0000313" key="7">
    <source>
        <dbReference type="Proteomes" id="UP001217089"/>
    </source>
</evidence>
<evidence type="ECO:0000256" key="3">
    <source>
        <dbReference type="ARBA" id="ARBA00022989"/>
    </source>
</evidence>
<accession>A0ABQ9EWB7</accession>
<evidence type="ECO:0000256" key="4">
    <source>
        <dbReference type="ARBA" id="ARBA00023136"/>
    </source>
</evidence>
<dbReference type="InterPro" id="IPR050579">
    <property type="entry name" value="PMP-22/EMP/MP20-like"/>
</dbReference>
<reference evidence="6 7" key="1">
    <citation type="submission" date="2022-12" db="EMBL/GenBank/DDBJ databases">
        <title>Chromosome-level genome of Tegillarca granosa.</title>
        <authorList>
            <person name="Kim J."/>
        </authorList>
    </citation>
    <scope>NUCLEOTIDE SEQUENCE [LARGE SCALE GENOMIC DNA]</scope>
    <source>
        <strain evidence="6">Teg-2019</strain>
        <tissue evidence="6">Adductor muscle</tissue>
    </source>
</reference>
<sequence length="201" mass="22480">MPSIFGAASLPIIACIALLAAVIFEILGFATTSWSNDGTHDVGLWRYGKCYRPAHYDCVKYDHVEYFASDWLKAVRGMESIGIIFLSLPLVILPVYMYIALGMYYKCMMSCMCLSSFWAAVSIIIGVVIYAVKSTENDWALGWSLIMCIVACALTLIGFLVLLVATISKRPEGLKKEYLPSQIYIHPDKPKIYTVQAYDED</sequence>
<evidence type="ECO:0000256" key="5">
    <source>
        <dbReference type="SAM" id="Phobius"/>
    </source>
</evidence>
<name>A0ABQ9EWB7_TEGGR</name>
<keyword evidence="7" id="KW-1185">Reference proteome</keyword>
<evidence type="ECO:0000256" key="2">
    <source>
        <dbReference type="ARBA" id="ARBA00022692"/>
    </source>
</evidence>
<feature type="transmembrane region" description="Helical" evidence="5">
    <location>
        <begin position="80"/>
        <end position="99"/>
    </location>
</feature>
<evidence type="ECO:0000313" key="6">
    <source>
        <dbReference type="EMBL" id="KAJ8309458.1"/>
    </source>
</evidence>
<comment type="caution">
    <text evidence="6">The sequence shown here is derived from an EMBL/GenBank/DDBJ whole genome shotgun (WGS) entry which is preliminary data.</text>
</comment>
<dbReference type="Gene3D" id="1.20.140.150">
    <property type="match status" value="1"/>
</dbReference>
<keyword evidence="2 5" id="KW-0812">Transmembrane</keyword>